<dbReference type="PANTHER" id="PTHR43201:SF32">
    <property type="entry name" value="2-SUCCINYLBENZOATE--COA LIGASE, CHLOROPLASTIC_PEROXISOMAL"/>
    <property type="match status" value="1"/>
</dbReference>
<dbReference type="EMBL" id="CP098502">
    <property type="protein sequence ID" value="UTI63637.1"/>
    <property type="molecule type" value="Genomic_DNA"/>
</dbReference>
<dbReference type="Gene3D" id="3.40.50.12780">
    <property type="entry name" value="N-terminal domain of ligase-like"/>
    <property type="match status" value="1"/>
</dbReference>
<feature type="domain" description="AMP-binding enzyme C-terminal" evidence="2">
    <location>
        <begin position="447"/>
        <end position="522"/>
    </location>
</feature>
<evidence type="ECO:0000313" key="4">
    <source>
        <dbReference type="Proteomes" id="UP001056035"/>
    </source>
</evidence>
<evidence type="ECO:0000313" key="3">
    <source>
        <dbReference type="EMBL" id="UTI63637.1"/>
    </source>
</evidence>
<evidence type="ECO:0000259" key="1">
    <source>
        <dbReference type="Pfam" id="PF00501"/>
    </source>
</evidence>
<accession>A0ABY5DRD5</accession>
<dbReference type="InterPro" id="IPR042099">
    <property type="entry name" value="ANL_N_sf"/>
</dbReference>
<dbReference type="RefSeq" id="WP_254570362.1">
    <property type="nucleotide sequence ID" value="NZ_CP098502.1"/>
</dbReference>
<dbReference type="Proteomes" id="UP001056035">
    <property type="component" value="Chromosome"/>
</dbReference>
<keyword evidence="4" id="KW-1185">Reference proteome</keyword>
<dbReference type="InterPro" id="IPR045851">
    <property type="entry name" value="AMP-bd_C_sf"/>
</dbReference>
<organism evidence="3 4">
    <name type="scientific">Paraconexibacter antarcticus</name>
    <dbReference type="NCBI Taxonomy" id="2949664"/>
    <lineage>
        <taxon>Bacteria</taxon>
        <taxon>Bacillati</taxon>
        <taxon>Actinomycetota</taxon>
        <taxon>Thermoleophilia</taxon>
        <taxon>Solirubrobacterales</taxon>
        <taxon>Paraconexibacteraceae</taxon>
        <taxon>Paraconexibacter</taxon>
    </lineage>
</organism>
<dbReference type="InterPro" id="IPR025110">
    <property type="entry name" value="AMP-bd_C"/>
</dbReference>
<feature type="domain" description="AMP-dependent synthetase/ligase" evidence="1">
    <location>
        <begin position="38"/>
        <end position="396"/>
    </location>
</feature>
<dbReference type="GO" id="GO:0016874">
    <property type="term" value="F:ligase activity"/>
    <property type="evidence" value="ECO:0007669"/>
    <property type="project" value="UniProtKB-KW"/>
</dbReference>
<protein>
    <submittedName>
        <fullName evidence="3">Acyl--CoA ligase</fullName>
    </submittedName>
</protein>
<sequence length="542" mass="57630">MVSTFVWGDTVARSETGGIPFLLYEPRRTRLPQLLEDGARWGDRPHLVQGDRTLTFDDTLAVVDAVGAHLRDLGVAPGDRVLILAVNSPEWVVSLWASLAIGAIAAPGNGWWSEEEVEHAIALTEPALVIGDAKRLAKVPAGTATIDVDDLRPMVDAAIAAARAGTPPPPVDRVSDGDENDPGLIVFTAGTTGLPKGATLAHRSWIATMHQSLAVSRRLPHMLKPDDRGFVSLLTGPLFHIGGLQALGLALIGGGTLVFLEGKFDPAQVLEVIERHRVEVWGAIPTMTIRVLEHPSLKDRDVSSMRSIPLGGAPVSPELLERLQAAFPNTAQRVNNVYGMTETSGTLARASTRTITEFPGTTGYPLPAVDLVISSPDEDGVGEILARTPGQMLGYWRDEEATAATIDADGFVHSGDLGKLVDGRLYVTGRSKDVVIRGGENIAAPHVEATLHQHPDVADVAVVGLPHPDLGEEVAAAVKLRPGATAGVPELDAYARERIAAFAVPSRWWLTEDDLPMTDAGKADKKRLRVVFPAATEATPGG</sequence>
<dbReference type="PROSITE" id="PS00455">
    <property type="entry name" value="AMP_BINDING"/>
    <property type="match status" value="1"/>
</dbReference>
<keyword evidence="3" id="KW-0436">Ligase</keyword>
<dbReference type="Pfam" id="PF13193">
    <property type="entry name" value="AMP-binding_C"/>
    <property type="match status" value="1"/>
</dbReference>
<proteinExistence type="predicted"/>
<dbReference type="InterPro" id="IPR020845">
    <property type="entry name" value="AMP-binding_CS"/>
</dbReference>
<dbReference type="Gene3D" id="3.30.300.30">
    <property type="match status" value="1"/>
</dbReference>
<dbReference type="PANTHER" id="PTHR43201">
    <property type="entry name" value="ACYL-COA SYNTHETASE"/>
    <property type="match status" value="1"/>
</dbReference>
<dbReference type="SUPFAM" id="SSF56801">
    <property type="entry name" value="Acetyl-CoA synthetase-like"/>
    <property type="match status" value="1"/>
</dbReference>
<gene>
    <name evidence="3" type="ORF">NBH00_20115</name>
</gene>
<dbReference type="InterPro" id="IPR000873">
    <property type="entry name" value="AMP-dep_synth/lig_dom"/>
</dbReference>
<evidence type="ECO:0000259" key="2">
    <source>
        <dbReference type="Pfam" id="PF13193"/>
    </source>
</evidence>
<name>A0ABY5DRD5_9ACTN</name>
<dbReference type="Pfam" id="PF00501">
    <property type="entry name" value="AMP-binding"/>
    <property type="match status" value="1"/>
</dbReference>
<reference evidence="3 4" key="1">
    <citation type="submission" date="2022-06" db="EMBL/GenBank/DDBJ databases">
        <title>Paraconexibacter antarcticus.</title>
        <authorList>
            <person name="Kim C.S."/>
        </authorList>
    </citation>
    <scope>NUCLEOTIDE SEQUENCE [LARGE SCALE GENOMIC DNA]</scope>
    <source>
        <strain evidence="3 4">02-257</strain>
    </source>
</reference>